<keyword evidence="3" id="KW-1185">Reference proteome</keyword>
<proteinExistence type="predicted"/>
<reference evidence="2 3" key="2">
    <citation type="submission" date="2009-11" db="EMBL/GenBank/DDBJ databases">
        <title>The Genome Sequence of Allomyces macrogynus strain ATCC 38327.</title>
        <authorList>
            <consortium name="The Broad Institute Genome Sequencing Platform"/>
            <person name="Russ C."/>
            <person name="Cuomo C."/>
            <person name="Shea T."/>
            <person name="Young S.K."/>
            <person name="Zeng Q."/>
            <person name="Koehrsen M."/>
            <person name="Haas B."/>
            <person name="Borodovsky M."/>
            <person name="Guigo R."/>
            <person name="Alvarado L."/>
            <person name="Berlin A."/>
            <person name="Borenstein D."/>
            <person name="Chen Z."/>
            <person name="Engels R."/>
            <person name="Freedman E."/>
            <person name="Gellesch M."/>
            <person name="Goldberg J."/>
            <person name="Griggs A."/>
            <person name="Gujja S."/>
            <person name="Heiman D."/>
            <person name="Hepburn T."/>
            <person name="Howarth C."/>
            <person name="Jen D."/>
            <person name="Larson L."/>
            <person name="Lewis B."/>
            <person name="Mehta T."/>
            <person name="Park D."/>
            <person name="Pearson M."/>
            <person name="Roberts A."/>
            <person name="Saif S."/>
            <person name="Shenoy N."/>
            <person name="Sisk P."/>
            <person name="Stolte C."/>
            <person name="Sykes S."/>
            <person name="Walk T."/>
            <person name="White J."/>
            <person name="Yandava C."/>
            <person name="Burger G."/>
            <person name="Gray M.W."/>
            <person name="Holland P.W.H."/>
            <person name="King N."/>
            <person name="Lang F.B.F."/>
            <person name="Roger A.J."/>
            <person name="Ruiz-Trillo I."/>
            <person name="Lander E."/>
            <person name="Nusbaum C."/>
        </authorList>
    </citation>
    <scope>NUCLEOTIDE SEQUENCE [LARGE SCALE GENOMIC DNA]</scope>
    <source>
        <strain evidence="2 3">ATCC 38327</strain>
    </source>
</reference>
<reference evidence="2 3" key="1">
    <citation type="submission" date="2009-11" db="EMBL/GenBank/DDBJ databases">
        <title>Annotation of Allomyces macrogynus ATCC 38327.</title>
        <authorList>
            <consortium name="The Broad Institute Genome Sequencing Platform"/>
            <person name="Russ C."/>
            <person name="Cuomo C."/>
            <person name="Burger G."/>
            <person name="Gray M.W."/>
            <person name="Holland P.W.H."/>
            <person name="King N."/>
            <person name="Lang F.B.F."/>
            <person name="Roger A.J."/>
            <person name="Ruiz-Trillo I."/>
            <person name="Young S.K."/>
            <person name="Zeng Q."/>
            <person name="Gargeya S."/>
            <person name="Fitzgerald M."/>
            <person name="Haas B."/>
            <person name="Abouelleil A."/>
            <person name="Alvarado L."/>
            <person name="Arachchi H.M."/>
            <person name="Berlin A."/>
            <person name="Chapman S.B."/>
            <person name="Gearin G."/>
            <person name="Goldberg J."/>
            <person name="Griggs A."/>
            <person name="Gujja S."/>
            <person name="Hansen M."/>
            <person name="Heiman D."/>
            <person name="Howarth C."/>
            <person name="Larimer J."/>
            <person name="Lui A."/>
            <person name="MacDonald P.J.P."/>
            <person name="McCowen C."/>
            <person name="Montmayeur A."/>
            <person name="Murphy C."/>
            <person name="Neiman D."/>
            <person name="Pearson M."/>
            <person name="Priest M."/>
            <person name="Roberts A."/>
            <person name="Saif S."/>
            <person name="Shea T."/>
            <person name="Sisk P."/>
            <person name="Stolte C."/>
            <person name="Sykes S."/>
            <person name="Wortman J."/>
            <person name="Nusbaum C."/>
            <person name="Birren B."/>
        </authorList>
    </citation>
    <scope>NUCLEOTIDE SEQUENCE [LARGE SCALE GENOMIC DNA]</scope>
    <source>
        <strain evidence="2 3">ATCC 38327</strain>
    </source>
</reference>
<gene>
    <name evidence="2" type="ORF">AMAG_06524</name>
</gene>
<feature type="region of interest" description="Disordered" evidence="1">
    <location>
        <begin position="25"/>
        <end position="80"/>
    </location>
</feature>
<evidence type="ECO:0000313" key="3">
    <source>
        <dbReference type="Proteomes" id="UP000054350"/>
    </source>
</evidence>
<organism evidence="2 3">
    <name type="scientific">Allomyces macrogynus (strain ATCC 38327)</name>
    <name type="common">Allomyces javanicus var. macrogynus</name>
    <dbReference type="NCBI Taxonomy" id="578462"/>
    <lineage>
        <taxon>Eukaryota</taxon>
        <taxon>Fungi</taxon>
        <taxon>Fungi incertae sedis</taxon>
        <taxon>Blastocladiomycota</taxon>
        <taxon>Blastocladiomycetes</taxon>
        <taxon>Blastocladiales</taxon>
        <taxon>Blastocladiaceae</taxon>
        <taxon>Allomyces</taxon>
    </lineage>
</organism>
<dbReference type="Proteomes" id="UP000054350">
    <property type="component" value="Unassembled WGS sequence"/>
</dbReference>
<dbReference type="eggNOG" id="ENOG502SH12">
    <property type="taxonomic scope" value="Eukaryota"/>
</dbReference>
<dbReference type="VEuPathDB" id="FungiDB:AMAG_06524"/>
<evidence type="ECO:0000313" key="2">
    <source>
        <dbReference type="EMBL" id="KNE61723.1"/>
    </source>
</evidence>
<accession>A0A0L0SGT2</accession>
<dbReference type="OrthoDB" id="10013584at2759"/>
<sequence>MGPTGVAGETCHRRPWIDLNAALRHAEPTRPPSTSPTSALFSMAGPHPVAPLSPRQGAPSRALPSPRQPPGRRPCSRCPMSPLARIMTTTGLLAPRAAATTTALGTRLPCSSTPALDALIQATGNSYELDFNGAPDRASQRAAERTKFLIWQTPVYVLLWPFRILLAVFGTFFTHRSPTEEDVFRFICNSSVIMLVRKGDHDGEYVIGVDHCRVQMVRRGTTQAFRSFRGRFTLPTAVDPRTGYVDVSAATMLDFTVNDARTTNPAVMLAALHTYVVISMHTKLHMVGNTVMRKIEEEKIEALFPSLEMSRGVHDMVLNSDFSPVPKSGWFVALNPVTRSSLLAETLNWADFTHAGVFVLKDLVPFAHYLWVAFNSTVKHTRPLRLDAFHAQHLFLHSVMHATDHYLVHQITKHLRVPIYVTDESTRNWSDLAWSACFRYNFDAPTLNPFRSNLMRDFPRDSVYGKIYADIRKVNQEWADIATASIMY</sequence>
<dbReference type="AlphaFoldDB" id="A0A0L0SGT2"/>
<evidence type="ECO:0000256" key="1">
    <source>
        <dbReference type="SAM" id="MobiDB-lite"/>
    </source>
</evidence>
<name>A0A0L0SGT2_ALLM3</name>
<dbReference type="EMBL" id="GG745338">
    <property type="protein sequence ID" value="KNE61723.1"/>
    <property type="molecule type" value="Genomic_DNA"/>
</dbReference>
<protein>
    <submittedName>
        <fullName evidence="2">Uncharacterized protein</fullName>
    </submittedName>
</protein>